<gene>
    <name evidence="1" type="ORF">ACFSJD_08840</name>
</gene>
<dbReference type="EMBL" id="JBHUCO010000009">
    <property type="protein sequence ID" value="MFD1517591.1"/>
    <property type="molecule type" value="Genomic_DNA"/>
</dbReference>
<organism evidence="1 2">
    <name type="scientific">Pseudonocardia yunnanensis</name>
    <dbReference type="NCBI Taxonomy" id="58107"/>
    <lineage>
        <taxon>Bacteria</taxon>
        <taxon>Bacillati</taxon>
        <taxon>Actinomycetota</taxon>
        <taxon>Actinomycetes</taxon>
        <taxon>Pseudonocardiales</taxon>
        <taxon>Pseudonocardiaceae</taxon>
        <taxon>Pseudonocardia</taxon>
    </lineage>
</organism>
<name>A0ABW4EPK5_9PSEU</name>
<accession>A0ABW4EPK5</accession>
<reference evidence="2" key="1">
    <citation type="journal article" date="2019" name="Int. J. Syst. Evol. Microbiol.">
        <title>The Global Catalogue of Microorganisms (GCM) 10K type strain sequencing project: providing services to taxonomists for standard genome sequencing and annotation.</title>
        <authorList>
            <consortium name="The Broad Institute Genomics Platform"/>
            <consortium name="The Broad Institute Genome Sequencing Center for Infectious Disease"/>
            <person name="Wu L."/>
            <person name="Ma J."/>
        </authorList>
    </citation>
    <scope>NUCLEOTIDE SEQUENCE [LARGE SCALE GENOMIC DNA]</scope>
    <source>
        <strain evidence="2">CCM 7043</strain>
    </source>
</reference>
<dbReference type="Proteomes" id="UP001597114">
    <property type="component" value="Unassembled WGS sequence"/>
</dbReference>
<keyword evidence="2" id="KW-1185">Reference proteome</keyword>
<dbReference type="RefSeq" id="WP_344721192.1">
    <property type="nucleotide sequence ID" value="NZ_BAAAUS010000007.1"/>
</dbReference>
<comment type="caution">
    <text evidence="1">The sequence shown here is derived from an EMBL/GenBank/DDBJ whole genome shotgun (WGS) entry which is preliminary data.</text>
</comment>
<sequence length="102" mass="11254">MGGHVDRREPRFDLREFVLGVDTESEGPHPCPTFGQDELRMRIPDGAAEIGLSVVASDLGQPHDLDVEPEGLIQICHGQLGPDQFLQAHARSLLTTTTEIRR</sequence>
<evidence type="ECO:0000313" key="1">
    <source>
        <dbReference type="EMBL" id="MFD1517591.1"/>
    </source>
</evidence>
<evidence type="ECO:0000313" key="2">
    <source>
        <dbReference type="Proteomes" id="UP001597114"/>
    </source>
</evidence>
<proteinExistence type="predicted"/>
<protein>
    <submittedName>
        <fullName evidence="1">Uncharacterized protein</fullName>
    </submittedName>
</protein>